<evidence type="ECO:0000256" key="2">
    <source>
        <dbReference type="RuleBase" id="RU003634"/>
    </source>
</evidence>
<dbReference type="PRINTS" id="PR00100">
    <property type="entry name" value="AOTCASE"/>
</dbReference>
<reference evidence="5 6" key="1">
    <citation type="submission" date="2017-09" db="EMBL/GenBank/DDBJ databases">
        <title>Genome sequencing of Besnoitia besnoiti strain Bb-Ger1.</title>
        <authorList>
            <person name="Schares G."/>
            <person name="Venepally P."/>
            <person name="Lorenzi H.A."/>
        </authorList>
    </citation>
    <scope>NUCLEOTIDE SEQUENCE [LARGE SCALE GENOMIC DNA]</scope>
    <source>
        <strain evidence="5 6">Bb-Ger1</strain>
    </source>
</reference>
<dbReference type="InterPro" id="IPR006131">
    <property type="entry name" value="Asp_carbamoyltransf_Asp/Orn-bd"/>
</dbReference>
<feature type="domain" description="Aspartate/ornithine carbamoyltransferase Asp/Orn-binding" evidence="3">
    <location>
        <begin position="257"/>
        <end position="415"/>
    </location>
</feature>
<dbReference type="Pfam" id="PF00185">
    <property type="entry name" value="OTCace"/>
    <property type="match status" value="1"/>
</dbReference>
<comment type="caution">
    <text evidence="5">The sequence shown here is derived from an EMBL/GenBank/DDBJ whole genome shotgun (WGS) entry which is preliminary data.</text>
</comment>
<dbReference type="OrthoDB" id="1924069at2759"/>
<accession>A0A2A9M6Q1</accession>
<dbReference type="KEGG" id="bbes:BESB_019220"/>
<dbReference type="InterPro" id="IPR036901">
    <property type="entry name" value="Asp/Orn_carbamoylTrfase_sf"/>
</dbReference>
<name>A0A2A9M6Q1_BESBE</name>
<keyword evidence="1 2" id="KW-0808">Transferase</keyword>
<feature type="domain" description="Aspartate/ornithine carbamoyltransferase carbamoyl-P binding" evidence="4">
    <location>
        <begin position="98"/>
        <end position="216"/>
    </location>
</feature>
<dbReference type="EMBL" id="NWUJ01000012">
    <property type="protein sequence ID" value="PFH31981.1"/>
    <property type="molecule type" value="Genomic_DNA"/>
</dbReference>
<dbReference type="GO" id="GO:0006520">
    <property type="term" value="P:amino acid metabolic process"/>
    <property type="evidence" value="ECO:0007669"/>
    <property type="project" value="InterPro"/>
</dbReference>
<dbReference type="GeneID" id="40306983"/>
<dbReference type="PANTHER" id="PTHR45753:SF6">
    <property type="entry name" value="ASPARTATE CARBAMOYLTRANSFERASE"/>
    <property type="match status" value="1"/>
</dbReference>
<keyword evidence="6" id="KW-1185">Reference proteome</keyword>
<organism evidence="5 6">
    <name type="scientific">Besnoitia besnoiti</name>
    <name type="common">Apicomplexan protozoan</name>
    <dbReference type="NCBI Taxonomy" id="94643"/>
    <lineage>
        <taxon>Eukaryota</taxon>
        <taxon>Sar</taxon>
        <taxon>Alveolata</taxon>
        <taxon>Apicomplexa</taxon>
        <taxon>Conoidasida</taxon>
        <taxon>Coccidia</taxon>
        <taxon>Eucoccidiorida</taxon>
        <taxon>Eimeriorina</taxon>
        <taxon>Sarcocystidae</taxon>
        <taxon>Besnoitia</taxon>
    </lineage>
</organism>
<dbReference type="Gene3D" id="3.40.50.1370">
    <property type="entry name" value="Aspartate/ornithine carbamoyltransferase"/>
    <property type="match status" value="2"/>
</dbReference>
<dbReference type="AlphaFoldDB" id="A0A2A9M6Q1"/>
<sequence>MMAILPQFVDRVSHSSPLRSVVVCSQLPVAFRLSLIRQAEEKFYRSRLSSVSSLSSSDVVLFVTVASELRRLLLSREAEGASCSGHQCDAPQKNDLAWWELLKGKVVATVFFEPSTRTRCSFEAATLRLGGRLISCGDMQTTSSTKKGESLEDSVRMFAAYSDAIVLRHPEKGSMERAGEALDGVRQGRPPRALLSAGDGAGEHPTQALLDMLTLAQIRPRWWRAQLKIIESGSGSSGGSETAPGVRDARPTDSSLGVAFVGDLKHGRTVHSLAMLLSRFDCHLMAISTEASALPPAVEARVRKNFEAQGLSGEDRLICSSDFIGAIQAADVLYMTRLQSERLPEVNAGKPGQFPPSDYQLNRALLEKHARPHLRVMHPLPRREEVAVDVDGTPHCAYFTQAENGLYMRMALLAIFLNQKTARMLLGEESRWR</sequence>
<evidence type="ECO:0000259" key="3">
    <source>
        <dbReference type="Pfam" id="PF00185"/>
    </source>
</evidence>
<comment type="similarity">
    <text evidence="2">Belongs to the aspartate/ornithine carbamoyltransferase superfamily.</text>
</comment>
<dbReference type="Pfam" id="PF02729">
    <property type="entry name" value="OTCace_N"/>
    <property type="match status" value="1"/>
</dbReference>
<dbReference type="VEuPathDB" id="ToxoDB:BESB_019220"/>
<proteinExistence type="inferred from homology"/>
<evidence type="ECO:0000259" key="4">
    <source>
        <dbReference type="Pfam" id="PF02729"/>
    </source>
</evidence>
<dbReference type="InterPro" id="IPR006132">
    <property type="entry name" value="Asp/Orn_carbamoyltranf_P-bd"/>
</dbReference>
<dbReference type="RefSeq" id="XP_029215990.1">
    <property type="nucleotide sequence ID" value="XM_029360631.1"/>
</dbReference>
<dbReference type="STRING" id="94643.A0A2A9M6Q1"/>
<dbReference type="SUPFAM" id="SSF53671">
    <property type="entry name" value="Aspartate/ornithine carbamoyltransferase"/>
    <property type="match status" value="1"/>
</dbReference>
<dbReference type="UniPathway" id="UPA00070">
    <property type="reaction ID" value="UER00116"/>
</dbReference>
<evidence type="ECO:0000313" key="5">
    <source>
        <dbReference type="EMBL" id="PFH31981.1"/>
    </source>
</evidence>
<evidence type="ECO:0000256" key="1">
    <source>
        <dbReference type="ARBA" id="ARBA00022679"/>
    </source>
</evidence>
<gene>
    <name evidence="5" type="ORF">BESB_019220</name>
</gene>
<dbReference type="PRINTS" id="PR00101">
    <property type="entry name" value="ATCASE"/>
</dbReference>
<evidence type="ECO:0000313" key="6">
    <source>
        <dbReference type="Proteomes" id="UP000224006"/>
    </source>
</evidence>
<dbReference type="GO" id="GO:0044205">
    <property type="term" value="P:'de novo' UMP biosynthetic process"/>
    <property type="evidence" value="ECO:0007669"/>
    <property type="project" value="UniProtKB-UniPathway"/>
</dbReference>
<dbReference type="GO" id="GO:0016743">
    <property type="term" value="F:carboxyl- or carbamoyltransferase activity"/>
    <property type="evidence" value="ECO:0007669"/>
    <property type="project" value="InterPro"/>
</dbReference>
<dbReference type="PANTHER" id="PTHR45753">
    <property type="entry name" value="ORNITHINE CARBAMOYLTRANSFERASE, MITOCHONDRIAL"/>
    <property type="match status" value="1"/>
</dbReference>
<dbReference type="InterPro" id="IPR006130">
    <property type="entry name" value="Asp/Orn_carbamoylTrfase"/>
</dbReference>
<dbReference type="PROSITE" id="PS00097">
    <property type="entry name" value="CARBAMOYLTRANSFERASE"/>
    <property type="match status" value="1"/>
</dbReference>
<protein>
    <submittedName>
        <fullName evidence="5">Aspartate carbamoyltransferase</fullName>
    </submittedName>
</protein>
<dbReference type="GO" id="GO:0016597">
    <property type="term" value="F:amino acid binding"/>
    <property type="evidence" value="ECO:0007669"/>
    <property type="project" value="InterPro"/>
</dbReference>
<dbReference type="Proteomes" id="UP000224006">
    <property type="component" value="Chromosome XI"/>
</dbReference>